<dbReference type="PANTHER" id="PTHR24110">
    <property type="entry name" value="CENTROSOMAL PROTEIN OF 78 KDA"/>
    <property type="match status" value="1"/>
</dbReference>
<keyword evidence="4" id="KW-1185">Reference proteome</keyword>
<feature type="coiled-coil region" evidence="1">
    <location>
        <begin position="407"/>
        <end position="441"/>
    </location>
</feature>
<name>A0AAV8W232_9CUCU</name>
<dbReference type="GO" id="GO:0044782">
    <property type="term" value="P:cilium organization"/>
    <property type="evidence" value="ECO:0007669"/>
    <property type="project" value="TreeGrafter"/>
</dbReference>
<dbReference type="SMART" id="SM00368">
    <property type="entry name" value="LRR_RI"/>
    <property type="match status" value="3"/>
</dbReference>
<dbReference type="Pfam" id="PF13516">
    <property type="entry name" value="LRR_6"/>
    <property type="match status" value="1"/>
</dbReference>
<accession>A0AAV8W232</accession>
<dbReference type="SUPFAM" id="SSF52047">
    <property type="entry name" value="RNI-like"/>
    <property type="match status" value="1"/>
</dbReference>
<dbReference type="Gene3D" id="3.80.10.10">
    <property type="entry name" value="Ribonuclease Inhibitor"/>
    <property type="match status" value="2"/>
</dbReference>
<dbReference type="InterPro" id="IPR032675">
    <property type="entry name" value="LRR_dom_sf"/>
</dbReference>
<dbReference type="GO" id="GO:0005813">
    <property type="term" value="C:centrosome"/>
    <property type="evidence" value="ECO:0007669"/>
    <property type="project" value="TreeGrafter"/>
</dbReference>
<dbReference type="GO" id="GO:0036064">
    <property type="term" value="C:ciliary basal body"/>
    <property type="evidence" value="ECO:0007669"/>
    <property type="project" value="TreeGrafter"/>
</dbReference>
<dbReference type="AlphaFoldDB" id="A0AAV8W232"/>
<sequence length="616" mass="70018">MDASKSSVRSNPKPINVFYVWYTELCRRINCTPSPAVKPAKPKCQTVLDFIADRLKVEEWSPIINALRHDTSLHVIHIKSRLSNCQFLHEIDTEEKAKHMKRRFGLLWTSYVLKQLTKSLSASLRHTQVLTVLELDGLPMFNEYLEPLLQALKKNKTIKTLSFANCPIGDPGCQLVCGYLRFTPNVEIINLSGCGLSIKGGEYLGKLIKYQQINRYCESWHNSLRYEDPMSGSMRGIKRITINCNPDLGDSGFNYILDELEDDLWIKALDVQKCGITENIACKTITIIEYNKSLEIVDLRQNELLSIATIHRILQLLKEKQQFGHQPEYQWCNTALSLTWNSINDTASKFSFGTNPLYKTKSAPMKNISKTSTSTFTQPVRKSKTVENVTKRTDKYNNSIKDNDRKVLELNTKLQAEIQKRKEIEKRNEVLEHKLEEIQSASRIEQKSSTKSTLKTIISSIGIKAKGNCSVVSENTKANENSQTAVCKQNDNNGNVQGKVNGYKNGVKCNGVMNGYKNGYSTKIISNAYKILENLVKSGNKDQVEDEDLLSYYINETDSCRTYTCEKKDVSNAISDSQVSLINYVEELKQTSNVVSNSNRNPSCNPKYFIKENQKR</sequence>
<organism evidence="3 4">
    <name type="scientific">Exocentrus adspersus</name>
    <dbReference type="NCBI Taxonomy" id="1586481"/>
    <lineage>
        <taxon>Eukaryota</taxon>
        <taxon>Metazoa</taxon>
        <taxon>Ecdysozoa</taxon>
        <taxon>Arthropoda</taxon>
        <taxon>Hexapoda</taxon>
        <taxon>Insecta</taxon>
        <taxon>Pterygota</taxon>
        <taxon>Neoptera</taxon>
        <taxon>Endopterygota</taxon>
        <taxon>Coleoptera</taxon>
        <taxon>Polyphaga</taxon>
        <taxon>Cucujiformia</taxon>
        <taxon>Chrysomeloidea</taxon>
        <taxon>Cerambycidae</taxon>
        <taxon>Lamiinae</taxon>
        <taxon>Acanthocinini</taxon>
        <taxon>Exocentrus</taxon>
    </lineage>
</organism>
<proteinExistence type="predicted"/>
<dbReference type="InterPro" id="IPR026212">
    <property type="entry name" value="Cep78"/>
</dbReference>
<evidence type="ECO:0000313" key="4">
    <source>
        <dbReference type="Proteomes" id="UP001159042"/>
    </source>
</evidence>
<dbReference type="InterPro" id="IPR001611">
    <property type="entry name" value="Leu-rich_rpt"/>
</dbReference>
<dbReference type="PRINTS" id="PR02062">
    <property type="entry name" value="CENTROSOME78"/>
</dbReference>
<gene>
    <name evidence="3" type="ORF">NQ315_004728</name>
</gene>
<dbReference type="PANTHER" id="PTHR24110:SF3">
    <property type="entry name" value="CENTROSOMAL PROTEIN OF 78 KDA"/>
    <property type="match status" value="1"/>
</dbReference>
<evidence type="ECO:0000313" key="3">
    <source>
        <dbReference type="EMBL" id="KAJ8920589.1"/>
    </source>
</evidence>
<evidence type="ECO:0000256" key="1">
    <source>
        <dbReference type="SAM" id="Coils"/>
    </source>
</evidence>
<feature type="compositionally biased region" description="Low complexity" evidence="2">
    <location>
        <begin position="595"/>
        <end position="606"/>
    </location>
</feature>
<evidence type="ECO:0000256" key="2">
    <source>
        <dbReference type="SAM" id="MobiDB-lite"/>
    </source>
</evidence>
<dbReference type="Proteomes" id="UP001159042">
    <property type="component" value="Unassembled WGS sequence"/>
</dbReference>
<evidence type="ECO:0008006" key="5">
    <source>
        <dbReference type="Google" id="ProtNLM"/>
    </source>
</evidence>
<feature type="region of interest" description="Disordered" evidence="2">
    <location>
        <begin position="595"/>
        <end position="616"/>
    </location>
</feature>
<protein>
    <recommendedName>
        <fullName evidence="5">Centrosomal protein of 78 kDa</fullName>
    </recommendedName>
</protein>
<dbReference type="EMBL" id="JANEYG010000013">
    <property type="protein sequence ID" value="KAJ8920589.1"/>
    <property type="molecule type" value="Genomic_DNA"/>
</dbReference>
<keyword evidence="1" id="KW-0175">Coiled coil</keyword>
<reference evidence="3 4" key="1">
    <citation type="journal article" date="2023" name="Insect Mol. Biol.">
        <title>Genome sequencing provides insights into the evolution of gene families encoding plant cell wall-degrading enzymes in longhorned beetles.</title>
        <authorList>
            <person name="Shin N.R."/>
            <person name="Okamura Y."/>
            <person name="Kirsch R."/>
            <person name="Pauchet Y."/>
        </authorList>
    </citation>
    <scope>NUCLEOTIDE SEQUENCE [LARGE SCALE GENOMIC DNA]</scope>
    <source>
        <strain evidence="3">EAD_L_NR</strain>
    </source>
</reference>
<comment type="caution">
    <text evidence="3">The sequence shown here is derived from an EMBL/GenBank/DDBJ whole genome shotgun (WGS) entry which is preliminary data.</text>
</comment>